<proteinExistence type="predicted"/>
<feature type="domain" description="Stability determinant" evidence="1">
    <location>
        <begin position="86"/>
        <end position="116"/>
    </location>
</feature>
<evidence type="ECO:0000259" key="1">
    <source>
        <dbReference type="Pfam" id="PF21217"/>
    </source>
</evidence>
<dbReference type="Proteomes" id="UP001217476">
    <property type="component" value="Chromosome"/>
</dbReference>
<sequence>MTKKLDPIISEFATQEEADSYDRWFHQKVQQALDDPRPGIPHDEVMAQVRAVIDAAVERKKVSGLEEPSAAFDQLDPLVSEFETQEQADSYDRWLMAKVERSLSDPRPSIPHDEAMRRVKEAIKAAARRSE</sequence>
<feature type="domain" description="Stability determinant" evidence="1">
    <location>
        <begin position="16"/>
        <end position="47"/>
    </location>
</feature>
<name>A0AAJ6AZQ2_9HYPH</name>
<dbReference type="Gene3D" id="6.20.450.20">
    <property type="match status" value="2"/>
</dbReference>
<organism evidence="2 3">
    <name type="scientific">Candidatus Devosia phytovorans</name>
    <dbReference type="NCBI Taxonomy" id="3121372"/>
    <lineage>
        <taxon>Bacteria</taxon>
        <taxon>Pseudomonadati</taxon>
        <taxon>Pseudomonadota</taxon>
        <taxon>Alphaproteobacteria</taxon>
        <taxon>Hyphomicrobiales</taxon>
        <taxon>Devosiaceae</taxon>
        <taxon>Devosia</taxon>
    </lineage>
</organism>
<accession>A0AAJ6AZQ2</accession>
<evidence type="ECO:0000313" key="3">
    <source>
        <dbReference type="Proteomes" id="UP001217476"/>
    </source>
</evidence>
<dbReference type="Pfam" id="PF21217">
    <property type="entry name" value="PaaA2"/>
    <property type="match status" value="2"/>
</dbReference>
<reference evidence="2" key="1">
    <citation type="submission" date="2023-03" db="EMBL/GenBank/DDBJ databases">
        <title>Andean soil-derived lignocellulolytic bacterial consortium as a source of novel taxa and putative plastic-active enzymes.</title>
        <authorList>
            <person name="Diaz-Garcia L."/>
            <person name="Chuvochina M."/>
            <person name="Feuerriegel G."/>
            <person name="Bunk B."/>
            <person name="Sproer C."/>
            <person name="Streit W.R."/>
            <person name="Rodriguez L.M."/>
            <person name="Overmann J."/>
            <person name="Jimenez D.J."/>
        </authorList>
    </citation>
    <scope>NUCLEOTIDE SEQUENCE</scope>
    <source>
        <strain evidence="2">MAG 4196</strain>
    </source>
</reference>
<protein>
    <recommendedName>
        <fullName evidence="1">Stability determinant domain-containing protein</fullName>
    </recommendedName>
</protein>
<evidence type="ECO:0000313" key="2">
    <source>
        <dbReference type="EMBL" id="WEK04820.1"/>
    </source>
</evidence>
<dbReference type="EMBL" id="CP119312">
    <property type="protein sequence ID" value="WEK04820.1"/>
    <property type="molecule type" value="Genomic_DNA"/>
</dbReference>
<dbReference type="AlphaFoldDB" id="A0AAJ6AZQ2"/>
<dbReference type="InterPro" id="IPR048851">
    <property type="entry name" value="PaaA2_dom"/>
</dbReference>
<gene>
    <name evidence="2" type="ORF">P0Y65_00760</name>
</gene>